<keyword evidence="1" id="KW-1133">Transmembrane helix</keyword>
<proteinExistence type="predicted"/>
<feature type="transmembrane region" description="Helical" evidence="1">
    <location>
        <begin position="6"/>
        <end position="25"/>
    </location>
</feature>
<dbReference type="AlphaFoldDB" id="A0A378NWP7"/>
<name>A0A378NWP7_9FIRM</name>
<evidence type="ECO:0000313" key="3">
    <source>
        <dbReference type="Proteomes" id="UP000255234"/>
    </source>
</evidence>
<accession>A0A378NWP7</accession>
<keyword evidence="1" id="KW-0472">Membrane</keyword>
<evidence type="ECO:0000313" key="2">
    <source>
        <dbReference type="EMBL" id="STY72377.1"/>
    </source>
</evidence>
<evidence type="ECO:0000256" key="1">
    <source>
        <dbReference type="SAM" id="Phobius"/>
    </source>
</evidence>
<protein>
    <submittedName>
        <fullName evidence="2">Uncharacterized protein</fullName>
    </submittedName>
</protein>
<dbReference type="Proteomes" id="UP000255234">
    <property type="component" value="Unassembled WGS sequence"/>
</dbReference>
<keyword evidence="1" id="KW-0812">Transmembrane</keyword>
<sequence>MNINLFYSICILILISIFCIFFLKLYKKTNSLKIYLILLTLISLNLYYSSHSPITPYPDTLPIKETIHMTDKEIVYTIVKQELSYHKNKSLFANGKIFDYKDISVYSVPNEPTIYSVVFSIQSGDDDFWLPGNGTKQENNWIINKSNYMQLIKEKDYYRLISIGTGL</sequence>
<dbReference type="EMBL" id="UGPP01000001">
    <property type="protein sequence ID" value="STY72377.1"/>
    <property type="molecule type" value="Genomic_DNA"/>
</dbReference>
<organism evidence="2 3">
    <name type="scientific">Megamonas hypermegale</name>
    <dbReference type="NCBI Taxonomy" id="158847"/>
    <lineage>
        <taxon>Bacteria</taxon>
        <taxon>Bacillati</taxon>
        <taxon>Bacillota</taxon>
        <taxon>Negativicutes</taxon>
        <taxon>Selenomonadales</taxon>
        <taxon>Selenomonadaceae</taxon>
        <taxon>Megamonas</taxon>
    </lineage>
</organism>
<gene>
    <name evidence="2" type="ORF">NCTC10571_02572</name>
</gene>
<reference evidence="2 3" key="1">
    <citation type="submission" date="2018-06" db="EMBL/GenBank/DDBJ databases">
        <authorList>
            <consortium name="Pathogen Informatics"/>
            <person name="Doyle S."/>
        </authorList>
    </citation>
    <scope>NUCLEOTIDE SEQUENCE [LARGE SCALE GENOMIC DNA]</scope>
    <source>
        <strain evidence="2 3">NCTC10571</strain>
    </source>
</reference>